<proteinExistence type="inferred from homology"/>
<evidence type="ECO:0000313" key="4">
    <source>
        <dbReference type="EMBL" id="MBP2020927.1"/>
    </source>
</evidence>
<comment type="cofactor">
    <cofactor evidence="1">
        <name>[4Fe-4S] cluster</name>
        <dbReference type="ChEBI" id="CHEBI:49883"/>
    </cofactor>
</comment>
<keyword evidence="5" id="KW-1185">Reference proteome</keyword>
<organism evidence="4 5">
    <name type="scientific">Clostridium punense</name>
    <dbReference type="NCBI Taxonomy" id="1054297"/>
    <lineage>
        <taxon>Bacteria</taxon>
        <taxon>Bacillati</taxon>
        <taxon>Bacillota</taxon>
        <taxon>Clostridia</taxon>
        <taxon>Eubacteriales</taxon>
        <taxon>Clostridiaceae</taxon>
        <taxon>Clostridium</taxon>
    </lineage>
</organism>
<keyword evidence="3" id="KW-0479">Metal-binding</keyword>
<keyword evidence="3" id="KW-0408">Iron</keyword>
<name>A0ABS4JZG2_9CLOT</name>
<protein>
    <submittedName>
        <fullName evidence="4">Benzoyl-CoA reductase/2-hydroxyglutaryl-CoA dehydratase subunit BcrC/BadD/HgdB</fullName>
    </submittedName>
</protein>
<dbReference type="Proteomes" id="UP001519308">
    <property type="component" value="Unassembled WGS sequence"/>
</dbReference>
<evidence type="ECO:0000256" key="3">
    <source>
        <dbReference type="ARBA" id="ARBA00023014"/>
    </source>
</evidence>
<dbReference type="PANTHER" id="PTHR30548:SF6">
    <property type="entry name" value="DEHYDRATASE SUBUNIT YJIM-RELATED"/>
    <property type="match status" value="1"/>
</dbReference>
<dbReference type="Gene3D" id="3.40.50.11900">
    <property type="match status" value="1"/>
</dbReference>
<evidence type="ECO:0000313" key="5">
    <source>
        <dbReference type="Proteomes" id="UP001519308"/>
    </source>
</evidence>
<dbReference type="InterPro" id="IPR047678">
    <property type="entry name" value="YjiM-like"/>
</dbReference>
<gene>
    <name evidence="4" type="ORF">J2Z44_000711</name>
</gene>
<dbReference type="Pfam" id="PF06050">
    <property type="entry name" value="HGD-D"/>
    <property type="match status" value="1"/>
</dbReference>
<evidence type="ECO:0000256" key="1">
    <source>
        <dbReference type="ARBA" id="ARBA00001966"/>
    </source>
</evidence>
<comment type="similarity">
    <text evidence="2">Belongs to the FldB/FldC dehydratase alpha/beta subunit family.</text>
</comment>
<reference evidence="4 5" key="1">
    <citation type="submission" date="2021-03" db="EMBL/GenBank/DDBJ databases">
        <title>Genomic Encyclopedia of Type Strains, Phase IV (KMG-IV): sequencing the most valuable type-strain genomes for metagenomic binning, comparative biology and taxonomic classification.</title>
        <authorList>
            <person name="Goeker M."/>
        </authorList>
    </citation>
    <scope>NUCLEOTIDE SEQUENCE [LARGE SCALE GENOMIC DNA]</scope>
    <source>
        <strain evidence="4 5">DSM 28650</strain>
    </source>
</reference>
<keyword evidence="3" id="KW-0411">Iron-sulfur</keyword>
<dbReference type="Gene3D" id="1.20.1270.370">
    <property type="match status" value="1"/>
</dbReference>
<evidence type="ECO:0000256" key="2">
    <source>
        <dbReference type="ARBA" id="ARBA00005806"/>
    </source>
</evidence>
<dbReference type="Gene3D" id="3.40.50.11890">
    <property type="match status" value="1"/>
</dbReference>
<sequence length="381" mass="43167">MNMPKNFETFAEARRNGFIKVKNAKDEGKKIVGTFCTFTPWEVIYAAGAIPISVCGMSDETTEDAEQHLPKNLCPLIKSSYGFAITDKCPYIYFSDMLVGETTCDGKKKMYELLGQKKNMHVMQLPQNSQDKTSLELWKAEIIKLKERLEKDFGVEITEEKIKEAIRIRNNERELLKEFYSLSKLNPPALWGYDLHKVIDGSNFSMDKALQAEQFTEMIKDLKEKYARGESPVNKDAKRILITGCPSGGVLDKVIKTIEECGGVVVCLENCTGIKEKYKLVREDIDPIDALAEKYLSVPCSVMSPNTGRLEFLDQLIDEYTVDGVVDITLQACHTYAVESFSVKEFVNKEKGKPYLNIETNYSPSDVGQIKTRIEAFIEMM</sequence>
<dbReference type="InterPro" id="IPR010327">
    <property type="entry name" value="FldB/FldC_alpha/beta"/>
</dbReference>
<dbReference type="EMBL" id="JAGGLL010000004">
    <property type="protein sequence ID" value="MBP2020927.1"/>
    <property type="molecule type" value="Genomic_DNA"/>
</dbReference>
<comment type="caution">
    <text evidence="4">The sequence shown here is derived from an EMBL/GenBank/DDBJ whole genome shotgun (WGS) entry which is preliminary data.</text>
</comment>
<dbReference type="PANTHER" id="PTHR30548">
    <property type="entry name" value="2-HYDROXYGLUTARYL-COA DEHYDRATASE, D-COMPONENT-RELATED"/>
    <property type="match status" value="1"/>
</dbReference>
<dbReference type="NCBIfam" id="NF040772">
    <property type="entry name" value="double_cubane"/>
    <property type="match status" value="1"/>
</dbReference>
<dbReference type="RefSeq" id="WP_209649346.1">
    <property type="nucleotide sequence ID" value="NZ_JAGGLL010000004.1"/>
</dbReference>
<accession>A0ABS4JZG2</accession>